<dbReference type="EMBL" id="ML178858">
    <property type="protein sequence ID" value="TFK96575.1"/>
    <property type="molecule type" value="Genomic_DNA"/>
</dbReference>
<evidence type="ECO:0000313" key="5">
    <source>
        <dbReference type="EMBL" id="TFK96575.1"/>
    </source>
</evidence>
<dbReference type="PANTHER" id="PTHR46509">
    <property type="entry name" value="PHOSPHOADENOSINE PHOSPHOSULFATE REDUCTASE"/>
    <property type="match status" value="1"/>
</dbReference>
<dbReference type="InterPro" id="IPR004511">
    <property type="entry name" value="PAPS/APS_Rdtase"/>
</dbReference>
<dbReference type="GO" id="GO:0019379">
    <property type="term" value="P:sulfate assimilation, phosphoadenylyl sulfate reduction by phosphoadenylyl-sulfate reductase (thioredoxin)"/>
    <property type="evidence" value="ECO:0007669"/>
    <property type="project" value="InterPro"/>
</dbReference>
<dbReference type="OrthoDB" id="7869097at2759"/>
<dbReference type="InterPro" id="IPR002500">
    <property type="entry name" value="PAPS_reduct_dom"/>
</dbReference>
<dbReference type="NCBIfam" id="NF002537">
    <property type="entry name" value="PRK02090.1"/>
    <property type="match status" value="1"/>
</dbReference>
<dbReference type="GO" id="GO:0005737">
    <property type="term" value="C:cytoplasm"/>
    <property type="evidence" value="ECO:0007669"/>
    <property type="project" value="TreeGrafter"/>
</dbReference>
<dbReference type="InterPro" id="IPR014729">
    <property type="entry name" value="Rossmann-like_a/b/a_fold"/>
</dbReference>
<dbReference type="Pfam" id="PF01507">
    <property type="entry name" value="PAPS_reduct"/>
    <property type="match status" value="1"/>
</dbReference>
<evidence type="ECO:0000256" key="2">
    <source>
        <dbReference type="ARBA" id="ARBA00023002"/>
    </source>
</evidence>
<dbReference type="AlphaFoldDB" id="A0A5C3Q3A4"/>
<sequence>MSAPSSLSKPLQLPISAHDLDAINTYLEPLSPEQILKWAVEYLPALYQTTAFGLTGLVAIDMLSKLIPDPAQRPPLIFLDTLYHFQETYELVERVKGRYGVGVEVWKPDGCASVKEFEEKYGERAWESSEELYDYLVKVEPSRRAYAHHSIQSVITGRRASQGADRATLKPLEVDSTGLLKLNPLFAWSFPLVQGYITEHDVPQNALLDQGYKSVGDWHSTVKAGEGEGERSGRWKGKDKTECGLHKDYFEMKEKSKVSESASKSPVVVAA</sequence>
<dbReference type="PANTHER" id="PTHR46509:SF1">
    <property type="entry name" value="PHOSPHOADENOSINE PHOSPHOSULFATE REDUCTASE"/>
    <property type="match status" value="1"/>
</dbReference>
<dbReference type="Gene3D" id="3.40.50.620">
    <property type="entry name" value="HUPs"/>
    <property type="match status" value="1"/>
</dbReference>
<evidence type="ECO:0000256" key="3">
    <source>
        <dbReference type="ARBA" id="ARBA00024327"/>
    </source>
</evidence>
<dbReference type="NCBIfam" id="TIGR02057">
    <property type="entry name" value="PAPS_reductase"/>
    <property type="match status" value="1"/>
</dbReference>
<accession>A0A5C3Q3A4</accession>
<dbReference type="GO" id="GO:0004604">
    <property type="term" value="F:phosphoadenylyl-sulfate reductase (thioredoxin) activity"/>
    <property type="evidence" value="ECO:0007669"/>
    <property type="project" value="InterPro"/>
</dbReference>
<comment type="pathway">
    <text evidence="3">Sulfur metabolism; hydrogen sulfide biosynthesis; sulfite from sulfate.</text>
</comment>
<evidence type="ECO:0000256" key="1">
    <source>
        <dbReference type="ARBA" id="ARBA00009732"/>
    </source>
</evidence>
<dbReference type="NCBIfam" id="TIGR00434">
    <property type="entry name" value="cysH"/>
    <property type="match status" value="1"/>
</dbReference>
<dbReference type="SUPFAM" id="SSF52402">
    <property type="entry name" value="Adenine nucleotide alpha hydrolases-like"/>
    <property type="match status" value="1"/>
</dbReference>
<keyword evidence="2" id="KW-0560">Oxidoreductase</keyword>
<dbReference type="HAMAP" id="MF_00063">
    <property type="entry name" value="CysH"/>
    <property type="match status" value="1"/>
</dbReference>
<dbReference type="PIRSF" id="PIRSF000857">
    <property type="entry name" value="PAPS_reductase"/>
    <property type="match status" value="1"/>
</dbReference>
<feature type="domain" description="Phosphoadenosine phosphosulphate reductase" evidence="4">
    <location>
        <begin position="47"/>
        <end position="222"/>
    </location>
</feature>
<dbReference type="Proteomes" id="UP000305067">
    <property type="component" value="Unassembled WGS sequence"/>
</dbReference>
<name>A0A5C3Q3A4_9AGAR</name>
<evidence type="ECO:0000259" key="4">
    <source>
        <dbReference type="Pfam" id="PF01507"/>
    </source>
</evidence>
<reference evidence="5 6" key="1">
    <citation type="journal article" date="2019" name="Nat. Ecol. Evol.">
        <title>Megaphylogeny resolves global patterns of mushroom evolution.</title>
        <authorList>
            <person name="Varga T."/>
            <person name="Krizsan K."/>
            <person name="Foldi C."/>
            <person name="Dima B."/>
            <person name="Sanchez-Garcia M."/>
            <person name="Sanchez-Ramirez S."/>
            <person name="Szollosi G.J."/>
            <person name="Szarkandi J.G."/>
            <person name="Papp V."/>
            <person name="Albert L."/>
            <person name="Andreopoulos W."/>
            <person name="Angelini C."/>
            <person name="Antonin V."/>
            <person name="Barry K.W."/>
            <person name="Bougher N.L."/>
            <person name="Buchanan P."/>
            <person name="Buyck B."/>
            <person name="Bense V."/>
            <person name="Catcheside P."/>
            <person name="Chovatia M."/>
            <person name="Cooper J."/>
            <person name="Damon W."/>
            <person name="Desjardin D."/>
            <person name="Finy P."/>
            <person name="Geml J."/>
            <person name="Haridas S."/>
            <person name="Hughes K."/>
            <person name="Justo A."/>
            <person name="Karasinski D."/>
            <person name="Kautmanova I."/>
            <person name="Kiss B."/>
            <person name="Kocsube S."/>
            <person name="Kotiranta H."/>
            <person name="LaButti K.M."/>
            <person name="Lechner B.E."/>
            <person name="Liimatainen K."/>
            <person name="Lipzen A."/>
            <person name="Lukacs Z."/>
            <person name="Mihaltcheva S."/>
            <person name="Morgado L.N."/>
            <person name="Niskanen T."/>
            <person name="Noordeloos M.E."/>
            <person name="Ohm R.A."/>
            <person name="Ortiz-Santana B."/>
            <person name="Ovrebo C."/>
            <person name="Racz N."/>
            <person name="Riley R."/>
            <person name="Savchenko A."/>
            <person name="Shiryaev A."/>
            <person name="Soop K."/>
            <person name="Spirin V."/>
            <person name="Szebenyi C."/>
            <person name="Tomsovsky M."/>
            <person name="Tulloss R.E."/>
            <person name="Uehling J."/>
            <person name="Grigoriev I.V."/>
            <person name="Vagvolgyi C."/>
            <person name="Papp T."/>
            <person name="Martin F.M."/>
            <person name="Miettinen O."/>
            <person name="Hibbett D.S."/>
            <person name="Nagy L.G."/>
        </authorList>
    </citation>
    <scope>NUCLEOTIDE SEQUENCE [LARGE SCALE GENOMIC DNA]</scope>
    <source>
        <strain evidence="5 6">CBS 309.79</strain>
    </source>
</reference>
<keyword evidence="6" id="KW-1185">Reference proteome</keyword>
<dbReference type="CDD" id="cd23945">
    <property type="entry name" value="PAPS_reductase"/>
    <property type="match status" value="1"/>
</dbReference>
<protein>
    <submittedName>
        <fullName evidence="5">Phosophoadenylyl-sulfate reductase</fullName>
    </submittedName>
</protein>
<dbReference type="InterPro" id="IPR011800">
    <property type="entry name" value="PAPS_reductase_CysH"/>
</dbReference>
<evidence type="ECO:0000313" key="6">
    <source>
        <dbReference type="Proteomes" id="UP000305067"/>
    </source>
</evidence>
<gene>
    <name evidence="5" type="ORF">BDV98DRAFT_575916</name>
</gene>
<comment type="similarity">
    <text evidence="1">Belongs to the PAPS reductase family. CysH subfamily.</text>
</comment>
<dbReference type="STRING" id="1884261.A0A5C3Q3A4"/>
<organism evidence="5 6">
    <name type="scientific">Pterulicium gracile</name>
    <dbReference type="NCBI Taxonomy" id="1884261"/>
    <lineage>
        <taxon>Eukaryota</taxon>
        <taxon>Fungi</taxon>
        <taxon>Dikarya</taxon>
        <taxon>Basidiomycota</taxon>
        <taxon>Agaricomycotina</taxon>
        <taxon>Agaricomycetes</taxon>
        <taxon>Agaricomycetidae</taxon>
        <taxon>Agaricales</taxon>
        <taxon>Pleurotineae</taxon>
        <taxon>Pterulaceae</taxon>
        <taxon>Pterulicium</taxon>
    </lineage>
</organism>
<proteinExistence type="inferred from homology"/>